<keyword evidence="3" id="KW-0012">Acyltransferase</keyword>
<dbReference type="Gene3D" id="3.30.559.10">
    <property type="entry name" value="Chloramphenicol acetyltransferase-like domain"/>
    <property type="match status" value="2"/>
</dbReference>
<keyword evidence="2" id="KW-0808">Transferase</keyword>
<comment type="caution">
    <text evidence="4">The sequence shown here is derived from an EMBL/GenBank/DDBJ whole genome shotgun (WGS) entry which is preliminary data.</text>
</comment>
<protein>
    <submittedName>
        <fullName evidence="4">Uncharacterized protein</fullName>
    </submittedName>
</protein>
<dbReference type="GO" id="GO:0016746">
    <property type="term" value="F:acyltransferase activity"/>
    <property type="evidence" value="ECO:0007669"/>
    <property type="project" value="UniProtKB-KW"/>
</dbReference>
<dbReference type="InterPro" id="IPR050898">
    <property type="entry name" value="Plant_acyltransferase"/>
</dbReference>
<evidence type="ECO:0000256" key="2">
    <source>
        <dbReference type="ARBA" id="ARBA00022679"/>
    </source>
</evidence>
<reference evidence="4" key="1">
    <citation type="journal article" date="2023" name="Plant J.">
        <title>Genome sequences and population genomics provide insights into the demographic history, inbreeding, and mutation load of two 'living fossil' tree species of Dipteronia.</title>
        <authorList>
            <person name="Feng Y."/>
            <person name="Comes H.P."/>
            <person name="Chen J."/>
            <person name="Zhu S."/>
            <person name="Lu R."/>
            <person name="Zhang X."/>
            <person name="Li P."/>
            <person name="Qiu J."/>
            <person name="Olsen K.M."/>
            <person name="Qiu Y."/>
        </authorList>
    </citation>
    <scope>NUCLEOTIDE SEQUENCE</scope>
    <source>
        <strain evidence="4">KIB01</strain>
    </source>
</reference>
<dbReference type="Pfam" id="PF02458">
    <property type="entry name" value="Transferase"/>
    <property type="match status" value="1"/>
</dbReference>
<proteinExistence type="inferred from homology"/>
<comment type="similarity">
    <text evidence="1">Belongs to the plant acyltransferase family.</text>
</comment>
<sequence>MNCTLDSVNYFDDVTCIPSDQLLPDSVPQTKGMEPLVQMQVTQFECGGFVIGLTFCHSICDGLGAAQFLNAVGELGRGLEQLSVAPVWHRDFFPPPPDHQLESVTPLPMLSQPMPSYKLEHANIDISMDCINQHKRQFKESTGLNCSAFEIVAASFWSRRTKAVNFERNTEVKLVFFANCRQMLDPPLPKGFYGNCFFPVTITSSSDWVETASDVDVLKLIQEAKTKLAVEFGKFMEGDYMRNGDEDPFAPPLSYTTLFITEWGRLGFNQIDYGWDPPVHVVPIQVSSIIPVGIVGSVPLPKKGIRLMTWSVEEAHLRSLIDLMKKSI</sequence>
<organism evidence="4 5">
    <name type="scientific">Dipteronia dyeriana</name>
    <dbReference type="NCBI Taxonomy" id="168575"/>
    <lineage>
        <taxon>Eukaryota</taxon>
        <taxon>Viridiplantae</taxon>
        <taxon>Streptophyta</taxon>
        <taxon>Embryophyta</taxon>
        <taxon>Tracheophyta</taxon>
        <taxon>Spermatophyta</taxon>
        <taxon>Magnoliopsida</taxon>
        <taxon>eudicotyledons</taxon>
        <taxon>Gunneridae</taxon>
        <taxon>Pentapetalae</taxon>
        <taxon>rosids</taxon>
        <taxon>malvids</taxon>
        <taxon>Sapindales</taxon>
        <taxon>Sapindaceae</taxon>
        <taxon>Hippocastanoideae</taxon>
        <taxon>Acereae</taxon>
        <taxon>Dipteronia</taxon>
    </lineage>
</organism>
<evidence type="ECO:0000313" key="4">
    <source>
        <dbReference type="EMBL" id="KAK2649810.1"/>
    </source>
</evidence>
<dbReference type="PANTHER" id="PTHR31147">
    <property type="entry name" value="ACYL TRANSFERASE 4"/>
    <property type="match status" value="1"/>
</dbReference>
<keyword evidence="5" id="KW-1185">Reference proteome</keyword>
<dbReference type="EMBL" id="JANJYI010000005">
    <property type="protein sequence ID" value="KAK2649810.1"/>
    <property type="molecule type" value="Genomic_DNA"/>
</dbReference>
<evidence type="ECO:0000313" key="5">
    <source>
        <dbReference type="Proteomes" id="UP001280121"/>
    </source>
</evidence>
<accession>A0AAD9U9F4</accession>
<dbReference type="InterPro" id="IPR023213">
    <property type="entry name" value="CAT-like_dom_sf"/>
</dbReference>
<gene>
    <name evidence="4" type="ORF">Ddye_017299</name>
</gene>
<dbReference type="AlphaFoldDB" id="A0AAD9U9F4"/>
<dbReference type="Proteomes" id="UP001280121">
    <property type="component" value="Unassembled WGS sequence"/>
</dbReference>
<dbReference type="PANTHER" id="PTHR31147:SF1">
    <property type="entry name" value="ACYL TRANSFERASE 4"/>
    <property type="match status" value="1"/>
</dbReference>
<evidence type="ECO:0000256" key="1">
    <source>
        <dbReference type="ARBA" id="ARBA00009861"/>
    </source>
</evidence>
<evidence type="ECO:0000256" key="3">
    <source>
        <dbReference type="ARBA" id="ARBA00023315"/>
    </source>
</evidence>
<name>A0AAD9U9F4_9ROSI</name>